<organism evidence="9 10">
    <name type="scientific">Verticillium longisporum</name>
    <name type="common">Verticillium dahliae var. longisporum</name>
    <dbReference type="NCBI Taxonomy" id="100787"/>
    <lineage>
        <taxon>Eukaryota</taxon>
        <taxon>Fungi</taxon>
        <taxon>Dikarya</taxon>
        <taxon>Ascomycota</taxon>
        <taxon>Pezizomycotina</taxon>
        <taxon>Sordariomycetes</taxon>
        <taxon>Hypocreomycetidae</taxon>
        <taxon>Glomerellales</taxon>
        <taxon>Plectosphaerellaceae</taxon>
        <taxon>Verticillium</taxon>
    </lineage>
</organism>
<keyword evidence="4" id="KW-0808">Transferase</keyword>
<name>A0A0G4LLW0_VERLO</name>
<dbReference type="InterPro" id="IPR002745">
    <property type="entry name" value="Ptrans_KptA/Tpt1"/>
</dbReference>
<evidence type="ECO:0000256" key="3">
    <source>
        <dbReference type="ARBA" id="ARBA00012007"/>
    </source>
</evidence>
<dbReference type="EC" id="2.7.1.160" evidence="3"/>
<evidence type="ECO:0000256" key="7">
    <source>
        <dbReference type="SAM" id="MobiDB-lite"/>
    </source>
</evidence>
<dbReference type="EMBL" id="CVQH01014446">
    <property type="protein sequence ID" value="CRK22685.1"/>
    <property type="molecule type" value="Genomic_DNA"/>
</dbReference>
<dbReference type="PANTHER" id="PTHR12684:SF2">
    <property type="entry name" value="TRNA 2'-PHOSPHOTRANSFERASE 1"/>
    <property type="match status" value="1"/>
</dbReference>
<feature type="region of interest" description="Disordered" evidence="7">
    <location>
        <begin position="16"/>
        <end position="42"/>
    </location>
</feature>
<dbReference type="Gene3D" id="3.20.170.30">
    <property type="match status" value="1"/>
</dbReference>
<dbReference type="SUPFAM" id="SSF56399">
    <property type="entry name" value="ADP-ribosylation"/>
    <property type="match status" value="1"/>
</dbReference>
<reference evidence="10 11" key="1">
    <citation type="submission" date="2015-05" db="EMBL/GenBank/DDBJ databases">
        <authorList>
            <person name="Fogelqvist Johan"/>
        </authorList>
    </citation>
    <scope>NUCLEOTIDE SEQUENCE [LARGE SCALE GENOMIC DNA]</scope>
    <source>
        <strain evidence="9">VL1</strain>
        <strain evidence="8">VL2</strain>
    </source>
</reference>
<keyword evidence="10" id="KW-1185">Reference proteome</keyword>
<evidence type="ECO:0000313" key="9">
    <source>
        <dbReference type="EMBL" id="CRK22685.1"/>
    </source>
</evidence>
<feature type="compositionally biased region" description="Gly residues" evidence="7">
    <location>
        <begin position="20"/>
        <end position="38"/>
    </location>
</feature>
<accession>A0A0G4LLW0</accession>
<evidence type="ECO:0000256" key="1">
    <source>
        <dbReference type="ARBA" id="ARBA00003343"/>
    </source>
</evidence>
<comment type="similarity">
    <text evidence="2">Belongs to the KptA/TPT1 family.</text>
</comment>
<dbReference type="STRING" id="100787.A0A0G4LLW0"/>
<sequence length="292" mass="30810">MADDLGGNAAHLALEDKAAAGGGGRGGRRGGGGRGGGRPQDRNMLVSKALSRLLRHQAENAGVKLDEGGWAKVDEVLAYGPIRSLKVTLPDVRSVIENSDKTRFAIKPNPATNPALDETSTDPSHYLIRANQGHSIKLDSAALLTPITAAAGNIPATVFHGTFLAVWPAIEASGGLKRMGRNHVHFATALPEETKKEVSGMRRDAEVLVYVDVEAALKEGIEWWISDNGVVLTEGDREGVVPSKFFKEVVGRAAAVGLLWKDGEKVADIPEGIKGRTPPGRRGGRGRGRGGA</sequence>
<dbReference type="Gene3D" id="1.10.10.970">
    <property type="entry name" value="RNA 2'-phosphotransferase, Tpt1/KptA family, N-terminal domain"/>
    <property type="match status" value="1"/>
</dbReference>
<dbReference type="Proteomes" id="UP000044602">
    <property type="component" value="Unassembled WGS sequence"/>
</dbReference>
<evidence type="ECO:0000313" key="8">
    <source>
        <dbReference type="EMBL" id="CRK17671.1"/>
    </source>
</evidence>
<evidence type="ECO:0000256" key="2">
    <source>
        <dbReference type="ARBA" id="ARBA00009836"/>
    </source>
</evidence>
<comment type="function">
    <text evidence="1">Catalyzes the last step of tRNA splicing, the transfer of the splice junction 2'-phosphate from ligated tRNA to NAD to produce ADP-ribose 1''-2'' cyclic phosphate.</text>
</comment>
<dbReference type="InterPro" id="IPR042081">
    <property type="entry name" value="RNA_2'-PTrans_C"/>
</dbReference>
<comment type="catalytic activity">
    <reaction evidence="6">
        <text>2'-phospho-[ligated tRNA] + NAD(+) = mature tRNA + ADP-alpha-D-ribose 1'',2''-cyclic phosphate + nicotinamide</text>
        <dbReference type="Rhea" id="RHEA:23324"/>
        <dbReference type="Rhea" id="RHEA-COMP:11106"/>
        <dbReference type="Rhea" id="RHEA-COMP:11107"/>
        <dbReference type="ChEBI" id="CHEBI:17154"/>
        <dbReference type="ChEBI" id="CHEBI:57540"/>
        <dbReference type="ChEBI" id="CHEBI:76596"/>
        <dbReference type="ChEBI" id="CHEBI:82883"/>
        <dbReference type="ChEBI" id="CHEBI:85027"/>
        <dbReference type="EC" id="2.7.1.160"/>
    </reaction>
</comment>
<evidence type="ECO:0000313" key="10">
    <source>
        <dbReference type="Proteomes" id="UP000044602"/>
    </source>
</evidence>
<dbReference type="AlphaFoldDB" id="A0A0G4LLW0"/>
<dbReference type="Proteomes" id="UP000045706">
    <property type="component" value="Unassembled WGS sequence"/>
</dbReference>
<protein>
    <recommendedName>
        <fullName evidence="3">2'-phosphotransferase</fullName>
        <ecNumber evidence="3">2.7.1.160</ecNumber>
    </recommendedName>
</protein>
<dbReference type="PANTHER" id="PTHR12684">
    <property type="entry name" value="PUTATIVE PHOSPHOTRANSFERASE"/>
    <property type="match status" value="1"/>
</dbReference>
<proteinExistence type="inferred from homology"/>
<dbReference type="Pfam" id="PF01885">
    <property type="entry name" value="PTS_2-RNA"/>
    <property type="match status" value="1"/>
</dbReference>
<gene>
    <name evidence="9" type="ORF">BN1708_003618</name>
    <name evidence="8" type="ORF">BN1723_011380</name>
</gene>
<dbReference type="EMBL" id="CVQI01008224">
    <property type="protein sequence ID" value="CRK17671.1"/>
    <property type="molecule type" value="Genomic_DNA"/>
</dbReference>
<evidence type="ECO:0000256" key="5">
    <source>
        <dbReference type="ARBA" id="ARBA00023027"/>
    </source>
</evidence>
<dbReference type="GO" id="GO:0006388">
    <property type="term" value="P:tRNA splicing, via endonucleolytic cleavage and ligation"/>
    <property type="evidence" value="ECO:0007669"/>
    <property type="project" value="TreeGrafter"/>
</dbReference>
<evidence type="ECO:0000313" key="11">
    <source>
        <dbReference type="Proteomes" id="UP000045706"/>
    </source>
</evidence>
<keyword evidence="5" id="KW-0520">NAD</keyword>
<dbReference type="GO" id="GO:0000215">
    <property type="term" value="F:tRNA 2'-phosphotransferase activity"/>
    <property type="evidence" value="ECO:0007669"/>
    <property type="project" value="UniProtKB-EC"/>
</dbReference>
<evidence type="ECO:0000256" key="6">
    <source>
        <dbReference type="ARBA" id="ARBA00047949"/>
    </source>
</evidence>
<feature type="region of interest" description="Disordered" evidence="7">
    <location>
        <begin position="269"/>
        <end position="292"/>
    </location>
</feature>
<feature type="compositionally biased region" description="Basic residues" evidence="7">
    <location>
        <begin position="282"/>
        <end position="292"/>
    </location>
</feature>
<dbReference type="InterPro" id="IPR042080">
    <property type="entry name" value="RNA_2'-PTrans_N"/>
</dbReference>
<evidence type="ECO:0000256" key="4">
    <source>
        <dbReference type="ARBA" id="ARBA00022679"/>
    </source>
</evidence>